<dbReference type="Proteomes" id="UP000016662">
    <property type="component" value="Unassembled WGS sequence"/>
</dbReference>
<gene>
    <name evidence="1" type="ORF">RUMCAL_02269</name>
</gene>
<comment type="caution">
    <text evidence="1">The sequence shown here is derived from an EMBL/GenBank/DDBJ whole genome shotgun (WGS) entry which is preliminary data.</text>
</comment>
<protein>
    <submittedName>
        <fullName evidence="1">Uncharacterized protein</fullName>
    </submittedName>
</protein>
<proteinExistence type="predicted"/>
<reference evidence="1 2" key="1">
    <citation type="submission" date="2013-07" db="EMBL/GenBank/DDBJ databases">
        <authorList>
            <person name="Weinstock G."/>
            <person name="Sodergren E."/>
            <person name="Wylie T."/>
            <person name="Fulton L."/>
            <person name="Fulton R."/>
            <person name="Fronick C."/>
            <person name="O'Laughlin M."/>
            <person name="Godfrey J."/>
            <person name="Miner T."/>
            <person name="Herter B."/>
            <person name="Appelbaum E."/>
            <person name="Cordes M."/>
            <person name="Lek S."/>
            <person name="Wollam A."/>
            <person name="Pepin K.H."/>
            <person name="Palsikar V.B."/>
            <person name="Mitreva M."/>
            <person name="Wilson R.K."/>
        </authorList>
    </citation>
    <scope>NUCLEOTIDE SEQUENCE [LARGE SCALE GENOMIC DNA]</scope>
    <source>
        <strain evidence="1 2">ATCC 27760</strain>
    </source>
</reference>
<evidence type="ECO:0000313" key="2">
    <source>
        <dbReference type="Proteomes" id="UP000016662"/>
    </source>
</evidence>
<name>U2LVL3_9FIRM</name>
<keyword evidence="2" id="KW-1185">Reference proteome</keyword>
<dbReference type="HOGENOM" id="CLU_2938982_0_0_9"/>
<organism evidence="1 2">
    <name type="scientific">Ruminococcus callidus ATCC 27760</name>
    <dbReference type="NCBI Taxonomy" id="411473"/>
    <lineage>
        <taxon>Bacteria</taxon>
        <taxon>Bacillati</taxon>
        <taxon>Bacillota</taxon>
        <taxon>Clostridia</taxon>
        <taxon>Eubacteriales</taxon>
        <taxon>Oscillospiraceae</taxon>
        <taxon>Ruminococcus</taxon>
    </lineage>
</organism>
<dbReference type="STRING" id="411473.RUMCAL_02269"/>
<dbReference type="EMBL" id="AWVF01000279">
    <property type="protein sequence ID" value="ERJ93509.1"/>
    <property type="molecule type" value="Genomic_DNA"/>
</dbReference>
<accession>U2LVL3</accession>
<dbReference type="AlphaFoldDB" id="U2LVL3"/>
<sequence length="60" mass="6413">MRGLKACGIAGLHCENFCKKQLTSFGDCAILVLRALKGTAHFAEAFCREPLSPAESSGKK</sequence>
<evidence type="ECO:0000313" key="1">
    <source>
        <dbReference type="EMBL" id="ERJ93509.1"/>
    </source>
</evidence>